<dbReference type="GeneID" id="7798578"/>
<reference evidence="1 2" key="1">
    <citation type="journal article" date="2009" name="Proc. Natl. Acad. Sci. U.S.A.">
        <title>Biogeography of the Sulfolobus islandicus pan-genome.</title>
        <authorList>
            <person name="Reno M.L."/>
            <person name="Held N.L."/>
            <person name="Fields C.J."/>
            <person name="Burke P.V."/>
            <person name="Whitaker R.J."/>
        </authorList>
    </citation>
    <scope>NUCLEOTIDE SEQUENCE [LARGE SCALE GENOMIC DNA]</scope>
    <source>
        <strain evidence="2">L.S.2.15 / Lassen #1</strain>
    </source>
</reference>
<dbReference type="KEGG" id="sis:LS215_0418"/>
<dbReference type="InterPro" id="IPR038084">
    <property type="entry name" value="PduO/GlcC-like_sf"/>
</dbReference>
<evidence type="ECO:0000313" key="1">
    <source>
        <dbReference type="EMBL" id="ACP34549.1"/>
    </source>
</evidence>
<gene>
    <name evidence="1" type="ordered locus">LS215_0418</name>
</gene>
<organism evidence="1 2">
    <name type="scientific">Saccharolobus islandicus (strain L.S.2.15 / Lassen #1)</name>
    <name type="common">Sulfolobus islandicus</name>
    <dbReference type="NCBI Taxonomy" id="429572"/>
    <lineage>
        <taxon>Archaea</taxon>
        <taxon>Thermoproteota</taxon>
        <taxon>Thermoprotei</taxon>
        <taxon>Sulfolobales</taxon>
        <taxon>Sulfolobaceae</taxon>
        <taxon>Saccharolobus</taxon>
    </lineage>
</organism>
<dbReference type="HOGENOM" id="CLU_103773_2_2_2"/>
<dbReference type="OrthoDB" id="23563at2157"/>
<protein>
    <recommendedName>
        <fullName evidence="3">ATP:cob(I)alamin adenosyltransferase</fullName>
    </recommendedName>
</protein>
<accession>C3ML24</accession>
<dbReference type="Pfam" id="PF03928">
    <property type="entry name" value="HbpS-like"/>
    <property type="match status" value="1"/>
</dbReference>
<dbReference type="InterPro" id="IPR052517">
    <property type="entry name" value="GlcG_carb_metab_protein"/>
</dbReference>
<dbReference type="PANTHER" id="PTHR34309:SF1">
    <property type="entry name" value="PROTEIN GLCG"/>
    <property type="match status" value="1"/>
</dbReference>
<dbReference type="SUPFAM" id="SSF143744">
    <property type="entry name" value="GlcG-like"/>
    <property type="match status" value="1"/>
</dbReference>
<dbReference type="RefSeq" id="WP_012712975.1">
    <property type="nucleotide sequence ID" value="NC_012589.1"/>
</dbReference>
<dbReference type="EMBL" id="CP001399">
    <property type="protein sequence ID" value="ACP34549.1"/>
    <property type="molecule type" value="Genomic_DNA"/>
</dbReference>
<dbReference type="Gene3D" id="3.30.450.150">
    <property type="entry name" value="Haem-degrading domain"/>
    <property type="match status" value="1"/>
</dbReference>
<name>C3ML24_SACI2</name>
<dbReference type="InterPro" id="IPR005624">
    <property type="entry name" value="PduO/GlcC-like"/>
</dbReference>
<proteinExistence type="predicted"/>
<evidence type="ECO:0008006" key="3">
    <source>
        <dbReference type="Google" id="ProtNLM"/>
    </source>
</evidence>
<sequence>MNVLNKLGISDELADMLISEAVKKAKELGVKVSIAIVDEGGELKAFKRMDGAPILTIEIAIDKAWTAVSFGIPTHAWYNMLRDNPPLAMGFPKIPRLIIFGGGFPIVYKGQVIGGIGISGGSAEQDMEIAKNALKKLES</sequence>
<dbReference type="PANTHER" id="PTHR34309">
    <property type="entry name" value="SLR1406 PROTEIN"/>
    <property type="match status" value="1"/>
</dbReference>
<dbReference type="AlphaFoldDB" id="C3ML24"/>
<evidence type="ECO:0000313" key="2">
    <source>
        <dbReference type="Proteomes" id="UP000001747"/>
    </source>
</evidence>
<dbReference type="Proteomes" id="UP000001747">
    <property type="component" value="Chromosome"/>
</dbReference>